<reference evidence="1" key="1">
    <citation type="journal article" date="2019" name="Sci. Rep.">
        <title>Draft genome of Tanacetum cinerariifolium, the natural source of mosquito coil.</title>
        <authorList>
            <person name="Yamashiro T."/>
            <person name="Shiraishi A."/>
            <person name="Satake H."/>
            <person name="Nakayama K."/>
        </authorList>
    </citation>
    <scope>NUCLEOTIDE SEQUENCE</scope>
</reference>
<proteinExistence type="predicted"/>
<evidence type="ECO:0000313" key="1">
    <source>
        <dbReference type="EMBL" id="GEU77778.1"/>
    </source>
</evidence>
<dbReference type="EMBL" id="BKCJ010007543">
    <property type="protein sequence ID" value="GEU77778.1"/>
    <property type="molecule type" value="Genomic_DNA"/>
</dbReference>
<comment type="caution">
    <text evidence="1">The sequence shown here is derived from an EMBL/GenBank/DDBJ whole genome shotgun (WGS) entry which is preliminary data.</text>
</comment>
<gene>
    <name evidence="1" type="ORF">Tci_049756</name>
</gene>
<sequence>MSIEWRKKLEVAYPRDARERYGYDNDMLQWLLFRHSRSFMHPQYVDRMKSLPRLLPPAAIVEPTKDDNTEAKKSQATKHDGYSALPISATVSDNIMGINLNSEL</sequence>
<accession>A0A6L2MUW1</accession>
<organism evidence="1">
    <name type="scientific">Tanacetum cinerariifolium</name>
    <name type="common">Dalmatian daisy</name>
    <name type="synonym">Chrysanthemum cinerariifolium</name>
    <dbReference type="NCBI Taxonomy" id="118510"/>
    <lineage>
        <taxon>Eukaryota</taxon>
        <taxon>Viridiplantae</taxon>
        <taxon>Streptophyta</taxon>
        <taxon>Embryophyta</taxon>
        <taxon>Tracheophyta</taxon>
        <taxon>Spermatophyta</taxon>
        <taxon>Magnoliopsida</taxon>
        <taxon>eudicotyledons</taxon>
        <taxon>Gunneridae</taxon>
        <taxon>Pentapetalae</taxon>
        <taxon>asterids</taxon>
        <taxon>campanulids</taxon>
        <taxon>Asterales</taxon>
        <taxon>Asteraceae</taxon>
        <taxon>Asteroideae</taxon>
        <taxon>Anthemideae</taxon>
        <taxon>Anthemidinae</taxon>
        <taxon>Tanacetum</taxon>
    </lineage>
</organism>
<protein>
    <submittedName>
        <fullName evidence="1">Uncharacterized protein</fullName>
    </submittedName>
</protein>
<dbReference type="AlphaFoldDB" id="A0A6L2MUW1"/>
<name>A0A6L2MUW1_TANCI</name>